<dbReference type="Gene3D" id="1.10.20.10">
    <property type="entry name" value="Histone, subunit A"/>
    <property type="match status" value="1"/>
</dbReference>
<feature type="compositionally biased region" description="Basic and acidic residues" evidence="6">
    <location>
        <begin position="100"/>
        <end position="118"/>
    </location>
</feature>
<dbReference type="GO" id="GO:0005634">
    <property type="term" value="C:nucleus"/>
    <property type="evidence" value="ECO:0007669"/>
    <property type="project" value="UniProtKB-SubCell"/>
</dbReference>
<evidence type="ECO:0000259" key="7">
    <source>
        <dbReference type="Pfam" id="PF15511"/>
    </source>
</evidence>
<evidence type="ECO:0000256" key="1">
    <source>
        <dbReference type="ARBA" id="ARBA00004123"/>
    </source>
</evidence>
<dbReference type="PANTHER" id="PTHR46904:SF1">
    <property type="entry name" value="CENTROMERE PROTEIN T"/>
    <property type="match status" value="1"/>
</dbReference>
<evidence type="ECO:0000313" key="9">
    <source>
        <dbReference type="Proteomes" id="UP000472267"/>
    </source>
</evidence>
<keyword evidence="4" id="KW-0158">Chromosome</keyword>
<dbReference type="PANTHER" id="PTHR46904">
    <property type="entry name" value="CENTROMERE PROTEIN T"/>
    <property type="match status" value="1"/>
</dbReference>
<feature type="compositionally biased region" description="Acidic residues" evidence="6">
    <location>
        <begin position="230"/>
        <end position="252"/>
    </location>
</feature>
<reference evidence="8" key="3">
    <citation type="submission" date="2025-09" db="UniProtKB">
        <authorList>
            <consortium name="Ensembl"/>
        </authorList>
    </citation>
    <scope>IDENTIFICATION</scope>
</reference>
<proteinExistence type="inferred from homology"/>
<organism evidence="8 9">
    <name type="scientific">Salarias fasciatus</name>
    <name type="common">Jewelled blenny</name>
    <name type="synonym">Blennius fasciatus</name>
    <dbReference type="NCBI Taxonomy" id="181472"/>
    <lineage>
        <taxon>Eukaryota</taxon>
        <taxon>Metazoa</taxon>
        <taxon>Chordata</taxon>
        <taxon>Craniata</taxon>
        <taxon>Vertebrata</taxon>
        <taxon>Euteleostomi</taxon>
        <taxon>Actinopterygii</taxon>
        <taxon>Neopterygii</taxon>
        <taxon>Teleostei</taxon>
        <taxon>Neoteleostei</taxon>
        <taxon>Acanthomorphata</taxon>
        <taxon>Ovalentaria</taxon>
        <taxon>Blenniimorphae</taxon>
        <taxon>Blenniiformes</taxon>
        <taxon>Blennioidei</taxon>
        <taxon>Blenniidae</taxon>
        <taxon>Salariinae</taxon>
        <taxon>Salarias</taxon>
    </lineage>
</organism>
<dbReference type="GO" id="GO:0051382">
    <property type="term" value="P:kinetochore assembly"/>
    <property type="evidence" value="ECO:0007669"/>
    <property type="project" value="InterPro"/>
</dbReference>
<evidence type="ECO:0000256" key="6">
    <source>
        <dbReference type="SAM" id="MobiDB-lite"/>
    </source>
</evidence>
<dbReference type="InterPro" id="IPR035425">
    <property type="entry name" value="CENP-T/H4_C"/>
</dbReference>
<evidence type="ECO:0000256" key="3">
    <source>
        <dbReference type="ARBA" id="ARBA00010137"/>
    </source>
</evidence>
<dbReference type="GO" id="GO:0046982">
    <property type="term" value="F:protein heterodimerization activity"/>
    <property type="evidence" value="ECO:0007669"/>
    <property type="project" value="InterPro"/>
</dbReference>
<dbReference type="InterPro" id="IPR009072">
    <property type="entry name" value="Histone-fold"/>
</dbReference>
<dbReference type="InParanoid" id="A0A672J259"/>
<reference evidence="8" key="1">
    <citation type="submission" date="2019-06" db="EMBL/GenBank/DDBJ databases">
        <authorList>
            <consortium name="Wellcome Sanger Institute Data Sharing"/>
        </authorList>
    </citation>
    <scope>NUCLEOTIDE SEQUENCE [LARGE SCALE GENOMIC DNA]</scope>
</reference>
<dbReference type="Ensembl" id="ENSSFAT00005048987.1">
    <property type="protein sequence ID" value="ENSSFAP00005047389.1"/>
    <property type="gene ID" value="ENSSFAG00005023045.1"/>
</dbReference>
<dbReference type="SUPFAM" id="SSF47113">
    <property type="entry name" value="Histone-fold"/>
    <property type="match status" value="1"/>
</dbReference>
<dbReference type="Pfam" id="PF15511">
    <property type="entry name" value="CENP-T_C"/>
    <property type="match status" value="1"/>
</dbReference>
<dbReference type="OMA" id="AYCKHAG"/>
<feature type="domain" description="CENP-T/Histone H4 histone fold" evidence="7">
    <location>
        <begin position="474"/>
        <end position="565"/>
    </location>
</feature>
<feature type="compositionally biased region" description="Basic residues" evidence="6">
    <location>
        <begin position="457"/>
        <end position="471"/>
    </location>
</feature>
<evidence type="ECO:0000256" key="2">
    <source>
        <dbReference type="ARBA" id="ARBA00004286"/>
    </source>
</evidence>
<dbReference type="GO" id="GO:0003677">
    <property type="term" value="F:DNA binding"/>
    <property type="evidence" value="ECO:0007669"/>
    <property type="project" value="InterPro"/>
</dbReference>
<keyword evidence="5" id="KW-0539">Nucleus</keyword>
<accession>A0A672J259</accession>
<dbReference type="GO" id="GO:0007059">
    <property type="term" value="P:chromosome segregation"/>
    <property type="evidence" value="ECO:0007669"/>
    <property type="project" value="TreeGrafter"/>
</dbReference>
<feature type="compositionally biased region" description="Acidic residues" evidence="6">
    <location>
        <begin position="158"/>
        <end position="169"/>
    </location>
</feature>
<feature type="compositionally biased region" description="Basic and acidic residues" evidence="6">
    <location>
        <begin position="175"/>
        <end position="186"/>
    </location>
</feature>
<feature type="region of interest" description="Disordered" evidence="6">
    <location>
        <begin position="78"/>
        <end position="416"/>
    </location>
</feature>
<comment type="subcellular location">
    <subcellularLocation>
        <location evidence="2">Chromosome</location>
    </subcellularLocation>
    <subcellularLocation>
        <location evidence="1">Nucleus</location>
    </subcellularLocation>
</comment>
<dbReference type="AlphaFoldDB" id="A0A672J259"/>
<feature type="compositionally biased region" description="Acidic residues" evidence="6">
    <location>
        <begin position="80"/>
        <end position="89"/>
    </location>
</feature>
<feature type="region of interest" description="Disordered" evidence="6">
    <location>
        <begin position="436"/>
        <end position="471"/>
    </location>
</feature>
<keyword evidence="9" id="KW-1185">Reference proteome</keyword>
<dbReference type="GO" id="GO:0000278">
    <property type="term" value="P:mitotic cell cycle"/>
    <property type="evidence" value="ECO:0007669"/>
    <property type="project" value="TreeGrafter"/>
</dbReference>
<comment type="similarity">
    <text evidence="3">Belongs to the CENP-T/CNN1 family.</text>
</comment>
<dbReference type="Proteomes" id="UP000472267">
    <property type="component" value="Chromosome 8"/>
</dbReference>
<evidence type="ECO:0000256" key="5">
    <source>
        <dbReference type="ARBA" id="ARBA00023242"/>
    </source>
</evidence>
<dbReference type="InterPro" id="IPR028255">
    <property type="entry name" value="CENP-T"/>
</dbReference>
<reference evidence="8" key="2">
    <citation type="submission" date="2025-08" db="UniProtKB">
        <authorList>
            <consortium name="Ensembl"/>
        </authorList>
    </citation>
    <scope>IDENTIFICATION</scope>
</reference>
<evidence type="ECO:0000256" key="4">
    <source>
        <dbReference type="ARBA" id="ARBA00022454"/>
    </source>
</evidence>
<name>A0A672J259_SALFA</name>
<protein>
    <recommendedName>
        <fullName evidence="7">CENP-T/Histone H4 histone fold domain-containing protein</fullName>
    </recommendedName>
</protein>
<feature type="compositionally biased region" description="Acidic residues" evidence="6">
    <location>
        <begin position="389"/>
        <end position="416"/>
    </location>
</feature>
<evidence type="ECO:0000313" key="8">
    <source>
        <dbReference type="Ensembl" id="ENSSFAP00005047389.1"/>
    </source>
</evidence>
<dbReference type="GO" id="GO:0000776">
    <property type="term" value="C:kinetochore"/>
    <property type="evidence" value="ECO:0007669"/>
    <property type="project" value="InterPro"/>
</dbReference>
<sequence length="577" mass="62983">MNSLVSAERDLGETTNTEGVTLGLSKLSEPDLTMDIVNCNTALYPQPDATTSDASIVATQDKPTVTASRLELDIAQDSVMEAEPDENALEDLCPGGEEGIPEKQSDGRVSRSPGGDDKAQEEEAEGAARGEPEAYFESTSEEKGVADSQTDEAANRVEEEEEAAEDDVDAGSQSDEERLVKDVQSEEKEEADEGAASSTSQEDAKEADPETEDDGDLPEDKLDSQSQDNVEMESQEDENVTEPAEEEEEDGEADQHEHRFEEDGAQIEDGLDGEDEEWRQPAAEHISRRSRHSQAALVVLDTESGEDMIDGEAAVGLSSADSKAHPASDLQSNVEIEVPSAENPDRAESLNPEQSEPRCADEQPGAQNENSLHTGDAGEQLSGVSPEDAGPEGADEQEEWEEEEEEDDDYDECEDLPSETPAFVKEKINFSYPGPSASPALKNLQTTASAASEAKPKQARQRRRGPAKKKGTLPKSYLMSVFRHFAKTKVSGEVYPVLDEVVDSFFERLARDLETYAAHAGRKTIEVEDTILLLKRQGYVNDKVPVEVLIEKYLRLEQRELLIPIATSGNVVIPKRK</sequence>
<dbReference type="CDD" id="cd22920">
    <property type="entry name" value="HFD_CENP-T"/>
    <property type="match status" value="1"/>
</dbReference>
<feature type="compositionally biased region" description="Acidic residues" evidence="6">
    <location>
        <begin position="263"/>
        <end position="277"/>
    </location>
</feature>
<feature type="compositionally biased region" description="Basic and acidic residues" evidence="6">
    <location>
        <begin position="253"/>
        <end position="262"/>
    </location>
</feature>